<feature type="non-terminal residue" evidence="1">
    <location>
        <position position="1"/>
    </location>
</feature>
<evidence type="ECO:0000313" key="2">
    <source>
        <dbReference type="Proteomes" id="UP000676336"/>
    </source>
</evidence>
<name>A0A8S3IR51_9BILA</name>
<accession>A0A8S3IR51</accession>
<dbReference type="AlphaFoldDB" id="A0A8S3IR51"/>
<comment type="caution">
    <text evidence="1">The sequence shown here is derived from an EMBL/GenBank/DDBJ whole genome shotgun (WGS) entry which is preliminary data.</text>
</comment>
<dbReference type="Proteomes" id="UP000676336">
    <property type="component" value="Unassembled WGS sequence"/>
</dbReference>
<reference evidence="1" key="1">
    <citation type="submission" date="2021-02" db="EMBL/GenBank/DDBJ databases">
        <authorList>
            <person name="Nowell W R."/>
        </authorList>
    </citation>
    <scope>NUCLEOTIDE SEQUENCE</scope>
</reference>
<organism evidence="1 2">
    <name type="scientific">Rotaria magnacalcarata</name>
    <dbReference type="NCBI Taxonomy" id="392030"/>
    <lineage>
        <taxon>Eukaryota</taxon>
        <taxon>Metazoa</taxon>
        <taxon>Spiralia</taxon>
        <taxon>Gnathifera</taxon>
        <taxon>Rotifera</taxon>
        <taxon>Eurotatoria</taxon>
        <taxon>Bdelloidea</taxon>
        <taxon>Philodinida</taxon>
        <taxon>Philodinidae</taxon>
        <taxon>Rotaria</taxon>
    </lineage>
</organism>
<dbReference type="EMBL" id="CAJOBI010333024">
    <property type="protein sequence ID" value="CAF5201587.1"/>
    <property type="molecule type" value="Genomic_DNA"/>
</dbReference>
<protein>
    <submittedName>
        <fullName evidence="1">Uncharacterized protein</fullName>
    </submittedName>
</protein>
<proteinExistence type="predicted"/>
<sequence length="31" mass="3448">VRGGIATYKLTELENEDLGDLALARFPNKDK</sequence>
<gene>
    <name evidence="1" type="ORF">SMN809_LOCUS75666</name>
</gene>
<evidence type="ECO:0000313" key="1">
    <source>
        <dbReference type="EMBL" id="CAF5201587.1"/>
    </source>
</evidence>